<dbReference type="PANTHER" id="PTHR13847">
    <property type="entry name" value="SARCOSINE DEHYDROGENASE-RELATED"/>
    <property type="match status" value="1"/>
</dbReference>
<dbReference type="PANTHER" id="PTHR13847:SF289">
    <property type="entry name" value="GLYCINE OXIDASE"/>
    <property type="match status" value="1"/>
</dbReference>
<keyword evidence="4" id="KW-1185">Reference proteome</keyword>
<keyword evidence="1" id="KW-0560">Oxidoreductase</keyword>
<dbReference type="SUPFAM" id="SSF51905">
    <property type="entry name" value="FAD/NAD(P)-binding domain"/>
    <property type="match status" value="1"/>
</dbReference>
<dbReference type="Proteomes" id="UP000076088">
    <property type="component" value="Chromosome"/>
</dbReference>
<organism evidence="3 4">
    <name type="scientific">Sphingopyxis macrogoltabida</name>
    <name type="common">Sphingomonas macrogoltabidus</name>
    <dbReference type="NCBI Taxonomy" id="33050"/>
    <lineage>
        <taxon>Bacteria</taxon>
        <taxon>Pseudomonadati</taxon>
        <taxon>Pseudomonadota</taxon>
        <taxon>Alphaproteobacteria</taxon>
        <taxon>Sphingomonadales</taxon>
        <taxon>Sphingomonadaceae</taxon>
        <taxon>Sphingopyxis</taxon>
    </lineage>
</organism>
<dbReference type="Gene3D" id="3.30.9.10">
    <property type="entry name" value="D-Amino Acid Oxidase, subunit A, domain 2"/>
    <property type="match status" value="1"/>
</dbReference>
<evidence type="ECO:0000256" key="1">
    <source>
        <dbReference type="ARBA" id="ARBA00023002"/>
    </source>
</evidence>
<dbReference type="Pfam" id="PF01266">
    <property type="entry name" value="DAO"/>
    <property type="match status" value="1"/>
</dbReference>
<reference evidence="4" key="1">
    <citation type="submission" date="2015-11" db="EMBL/GenBank/DDBJ databases">
        <title>Complete genome sequence of a polyethylene-glycol degrader Sphingopyxis macrogoltabida 203N (NBRC 111659).</title>
        <authorList>
            <person name="Yoshiyuki O."/>
            <person name="Shouta N."/>
            <person name="Nagata Y."/>
            <person name="Numata M."/>
            <person name="Tsuchikane K."/>
            <person name="Hosoyama A."/>
            <person name="Yamazoe A."/>
            <person name="Tsuda M."/>
            <person name="Fujita N."/>
            <person name="Kawai F."/>
        </authorList>
    </citation>
    <scope>NUCLEOTIDE SEQUENCE [LARGE SCALE GENOMIC DNA]</scope>
    <source>
        <strain evidence="4">203N</strain>
    </source>
</reference>
<dbReference type="Gene3D" id="3.50.50.60">
    <property type="entry name" value="FAD/NAD(P)-binding domain"/>
    <property type="match status" value="2"/>
</dbReference>
<dbReference type="AlphaFoldDB" id="A0AAC9FHJ6"/>
<evidence type="ECO:0000259" key="2">
    <source>
        <dbReference type="Pfam" id="PF01266"/>
    </source>
</evidence>
<reference evidence="3 4" key="2">
    <citation type="journal article" date="2016" name="Genome Announc.">
        <title>Complete Genome Sequence of Sphingopyxis macrogoltabida Strain 203N (NBRC 111659), a Polyethylene Glycol Degrader.</title>
        <authorList>
            <person name="Ohtsubo Y."/>
            <person name="Nonoyama S."/>
            <person name="Nagata Y."/>
            <person name="Numata M."/>
            <person name="Tsuchikane K."/>
            <person name="Hosoyama A."/>
            <person name="Yamazoe A."/>
            <person name="Tsuda M."/>
            <person name="Fujita N."/>
            <person name="Kawai F."/>
        </authorList>
    </citation>
    <scope>NUCLEOTIDE SEQUENCE [LARGE SCALE GENOMIC DNA]</scope>
    <source>
        <strain evidence="3 4">203N</strain>
    </source>
</reference>
<evidence type="ECO:0000313" key="4">
    <source>
        <dbReference type="Proteomes" id="UP000076088"/>
    </source>
</evidence>
<dbReference type="InterPro" id="IPR036188">
    <property type="entry name" value="FAD/NAD-bd_sf"/>
</dbReference>
<feature type="domain" description="FAD dependent oxidoreductase" evidence="2">
    <location>
        <begin position="5"/>
        <end position="393"/>
    </location>
</feature>
<proteinExistence type="predicted"/>
<dbReference type="EMBL" id="CP013344">
    <property type="protein sequence ID" value="AMU92390.1"/>
    <property type="molecule type" value="Genomic_DNA"/>
</dbReference>
<evidence type="ECO:0000313" key="3">
    <source>
        <dbReference type="EMBL" id="AMU92390.1"/>
    </source>
</evidence>
<dbReference type="InterPro" id="IPR006076">
    <property type="entry name" value="FAD-dep_OxRdtase"/>
</dbReference>
<protein>
    <submittedName>
        <fullName evidence="3">FAD-dependent oxidoreductase</fullName>
    </submittedName>
</protein>
<name>A0AAC9FHJ6_SPHMC</name>
<dbReference type="GO" id="GO:0005737">
    <property type="term" value="C:cytoplasm"/>
    <property type="evidence" value="ECO:0007669"/>
    <property type="project" value="TreeGrafter"/>
</dbReference>
<gene>
    <name evidence="3" type="ORF">ATM17_25575</name>
</gene>
<sequence length="412" mass="42903">MPASAIVIGNGVVGLASAIALQRRGVATTLVAPGGPWRGASWGNAGHIAVEQVEPLASPATLRSFPRRLFLSGGPVGLPPRAMVTWLPFALRLARASTPARFAHGKAALSAILADALPAWRRLLADAGTPALLREDGHVVVWESAASAAAGLAHWQAADTGTARFDSVPPNELAELQRLTRVPLAGAIRFAGSGQIADPAALGETLHARFRALGGRERRARAVGVAGTAGANVTLDDGTTLTASLALVAAGAASAPLLKPLGYKVPLIAERGYHIESTATGWPVDMPPVVFEDRSMIVTRFAHGLRAASFVEFARAEDPPDPRKWARLRAHVAALGLDFGEPASEWIGARPTLPDYLPAIGRLPEQPTVAYAFGHQHLGLTLAAVTGEAVAALIDGEPAPIDLAPFDLGRFT</sequence>
<accession>A0AAC9FHJ6</accession>
<dbReference type="GO" id="GO:0016491">
    <property type="term" value="F:oxidoreductase activity"/>
    <property type="evidence" value="ECO:0007669"/>
    <property type="project" value="UniProtKB-KW"/>
</dbReference>